<organism evidence="5 6">
    <name type="scientific">Pelobates cultripes</name>
    <name type="common">Western spadefoot toad</name>
    <dbReference type="NCBI Taxonomy" id="61616"/>
    <lineage>
        <taxon>Eukaryota</taxon>
        <taxon>Metazoa</taxon>
        <taxon>Chordata</taxon>
        <taxon>Craniata</taxon>
        <taxon>Vertebrata</taxon>
        <taxon>Euteleostomi</taxon>
        <taxon>Amphibia</taxon>
        <taxon>Batrachia</taxon>
        <taxon>Anura</taxon>
        <taxon>Pelobatoidea</taxon>
        <taxon>Pelobatidae</taxon>
        <taxon>Pelobates</taxon>
    </lineage>
</organism>
<comment type="caution">
    <text evidence="5">The sequence shown here is derived from an EMBL/GenBank/DDBJ whole genome shotgun (WGS) entry which is preliminary data.</text>
</comment>
<sequence length="103" mass="11119">AKDVDLGANISYRIRSREVLQLFAINPSTGELSLLKALDYESFTGMEAAYTFLIEAFDITGTMPPGLATVTVTVKANIFYIIDGVYVGSLGITVTIFTATDND</sequence>
<keyword evidence="2" id="KW-0472">Membrane</keyword>
<dbReference type="PRINTS" id="PR00205">
    <property type="entry name" value="CADHERIN"/>
</dbReference>
<evidence type="ECO:0000313" key="5">
    <source>
        <dbReference type="EMBL" id="CAH2330292.1"/>
    </source>
</evidence>
<evidence type="ECO:0000259" key="4">
    <source>
        <dbReference type="PROSITE" id="PS50268"/>
    </source>
</evidence>
<dbReference type="EMBL" id="CAKOES020000485">
    <property type="protein sequence ID" value="CAH2330292.1"/>
    <property type="molecule type" value="Genomic_DNA"/>
</dbReference>
<proteinExistence type="predicted"/>
<evidence type="ECO:0000256" key="2">
    <source>
        <dbReference type="ARBA" id="ARBA00023136"/>
    </source>
</evidence>
<keyword evidence="3" id="KW-0106">Calcium</keyword>
<reference evidence="5" key="1">
    <citation type="submission" date="2022-03" db="EMBL/GenBank/DDBJ databases">
        <authorList>
            <person name="Alioto T."/>
            <person name="Alioto T."/>
            <person name="Gomez Garrido J."/>
        </authorList>
    </citation>
    <scope>NUCLEOTIDE SEQUENCE</scope>
</reference>
<dbReference type="InterPro" id="IPR015919">
    <property type="entry name" value="Cadherin-like_sf"/>
</dbReference>
<dbReference type="Gene3D" id="2.60.40.60">
    <property type="entry name" value="Cadherins"/>
    <property type="match status" value="1"/>
</dbReference>
<dbReference type="AlphaFoldDB" id="A0AAD1TQY3"/>
<protein>
    <submittedName>
        <fullName evidence="5">Protocadherin-15 isoform X1</fullName>
    </submittedName>
</protein>
<feature type="domain" description="Cadherin" evidence="4">
    <location>
        <begin position="1"/>
        <end position="75"/>
    </location>
</feature>
<dbReference type="SMART" id="SM00112">
    <property type="entry name" value="CA"/>
    <property type="match status" value="1"/>
</dbReference>
<dbReference type="CDD" id="cd11304">
    <property type="entry name" value="Cadherin_repeat"/>
    <property type="match status" value="1"/>
</dbReference>
<dbReference type="SUPFAM" id="SSF49313">
    <property type="entry name" value="Cadherin-like"/>
    <property type="match status" value="1"/>
</dbReference>
<accession>A0AAD1TQY3</accession>
<keyword evidence="6" id="KW-1185">Reference proteome</keyword>
<dbReference type="Proteomes" id="UP001295444">
    <property type="component" value="Unassembled WGS sequence"/>
</dbReference>
<evidence type="ECO:0000256" key="1">
    <source>
        <dbReference type="ARBA" id="ARBA00004370"/>
    </source>
</evidence>
<dbReference type="GO" id="GO:0005509">
    <property type="term" value="F:calcium ion binding"/>
    <property type="evidence" value="ECO:0007669"/>
    <property type="project" value="UniProtKB-UniRule"/>
</dbReference>
<feature type="non-terminal residue" evidence="5">
    <location>
        <position position="1"/>
    </location>
</feature>
<evidence type="ECO:0000256" key="3">
    <source>
        <dbReference type="PROSITE-ProRule" id="PRU00043"/>
    </source>
</evidence>
<comment type="subcellular location">
    <subcellularLocation>
        <location evidence="1">Membrane</location>
    </subcellularLocation>
</comment>
<dbReference type="Pfam" id="PF00028">
    <property type="entry name" value="Cadherin"/>
    <property type="match status" value="1"/>
</dbReference>
<dbReference type="GO" id="GO:0016020">
    <property type="term" value="C:membrane"/>
    <property type="evidence" value="ECO:0007669"/>
    <property type="project" value="UniProtKB-SubCell"/>
</dbReference>
<gene>
    <name evidence="5" type="ORF">PECUL_23A025499</name>
</gene>
<dbReference type="InterPro" id="IPR002126">
    <property type="entry name" value="Cadherin-like_dom"/>
</dbReference>
<dbReference type="GO" id="GO:0007156">
    <property type="term" value="P:homophilic cell adhesion via plasma membrane adhesion molecules"/>
    <property type="evidence" value="ECO:0007669"/>
    <property type="project" value="InterPro"/>
</dbReference>
<dbReference type="FunFam" id="2.60.40.60:FF:000050">
    <property type="entry name" value="protocadherin-15 isoform X1"/>
    <property type="match status" value="1"/>
</dbReference>
<dbReference type="PROSITE" id="PS50268">
    <property type="entry name" value="CADHERIN_2"/>
    <property type="match status" value="1"/>
</dbReference>
<name>A0AAD1TQY3_PELCU</name>
<evidence type="ECO:0000313" key="6">
    <source>
        <dbReference type="Proteomes" id="UP001295444"/>
    </source>
</evidence>